<gene>
    <name evidence="2" type="ORF">P8627_00215</name>
</gene>
<dbReference type="InterPro" id="IPR036291">
    <property type="entry name" value="NAD(P)-bd_dom_sf"/>
</dbReference>
<keyword evidence="3" id="KW-1185">Reference proteome</keyword>
<proteinExistence type="predicted"/>
<evidence type="ECO:0000259" key="1">
    <source>
        <dbReference type="Pfam" id="PF01370"/>
    </source>
</evidence>
<organism evidence="2 3">
    <name type="scientific">Jannaschia ovalis</name>
    <dbReference type="NCBI Taxonomy" id="3038773"/>
    <lineage>
        <taxon>Bacteria</taxon>
        <taxon>Pseudomonadati</taxon>
        <taxon>Pseudomonadota</taxon>
        <taxon>Alphaproteobacteria</taxon>
        <taxon>Rhodobacterales</taxon>
        <taxon>Roseobacteraceae</taxon>
        <taxon>Jannaschia</taxon>
    </lineage>
</organism>
<sequence length="289" mass="30225">MKLAVTGANGLFGRHLCALLEAKGIAHRPLTRADWDLRDWAAPERLDALTAGADTLVHAAARLPSEPSARELFDTNVRATLNLADWARQRGIHMIHLSSGSVYADPYADAITEDAPMGPGPLGGVYAQSKRLAEMALADCRSMGLKLTVLRPSSVYGAGLNAEQLVARLLAEAESGGPVTVTGGASRINFLHIHDLARAAIMAAERGATGLFNIAGDAPTRLVDLAQAIADLVGVTAEDAPPKAGAPPFTLFDLDTRAARDRLGFAPSIPLATGLAMMRAGALLPADQT</sequence>
<dbReference type="Gene3D" id="3.40.50.720">
    <property type="entry name" value="NAD(P)-binding Rossmann-like Domain"/>
    <property type="match status" value="1"/>
</dbReference>
<dbReference type="Proteomes" id="UP001243420">
    <property type="component" value="Chromosome"/>
</dbReference>
<dbReference type="InterPro" id="IPR001509">
    <property type="entry name" value="Epimerase_deHydtase"/>
</dbReference>
<evidence type="ECO:0000313" key="3">
    <source>
        <dbReference type="Proteomes" id="UP001243420"/>
    </source>
</evidence>
<dbReference type="InterPro" id="IPR050177">
    <property type="entry name" value="Lipid_A_modif_metabolic_enz"/>
</dbReference>
<protein>
    <submittedName>
        <fullName evidence="2">NAD(P)-dependent oxidoreductase</fullName>
    </submittedName>
</protein>
<dbReference type="SUPFAM" id="SSF51735">
    <property type="entry name" value="NAD(P)-binding Rossmann-fold domains"/>
    <property type="match status" value="1"/>
</dbReference>
<accession>A0ABY8LC64</accession>
<reference evidence="2 3" key="1">
    <citation type="submission" date="2023-04" db="EMBL/GenBank/DDBJ databases">
        <title>Jannaschia ovalis sp. nov., a marine bacterium isolated from sea tidal flat.</title>
        <authorList>
            <person name="Kwon D.Y."/>
            <person name="Kim J.-J."/>
        </authorList>
    </citation>
    <scope>NUCLEOTIDE SEQUENCE [LARGE SCALE GENOMIC DNA]</scope>
    <source>
        <strain evidence="2 3">GRR-S6-38</strain>
    </source>
</reference>
<dbReference type="EMBL" id="CP122537">
    <property type="protein sequence ID" value="WGH78721.1"/>
    <property type="molecule type" value="Genomic_DNA"/>
</dbReference>
<dbReference type="Pfam" id="PF01370">
    <property type="entry name" value="Epimerase"/>
    <property type="match status" value="1"/>
</dbReference>
<feature type="domain" description="NAD-dependent epimerase/dehydratase" evidence="1">
    <location>
        <begin position="4"/>
        <end position="215"/>
    </location>
</feature>
<name>A0ABY8LC64_9RHOB</name>
<dbReference type="PANTHER" id="PTHR43245">
    <property type="entry name" value="BIFUNCTIONAL POLYMYXIN RESISTANCE PROTEIN ARNA"/>
    <property type="match status" value="1"/>
</dbReference>
<dbReference type="RefSeq" id="WP_279965472.1">
    <property type="nucleotide sequence ID" value="NZ_CP122537.1"/>
</dbReference>
<evidence type="ECO:0000313" key="2">
    <source>
        <dbReference type="EMBL" id="WGH78721.1"/>
    </source>
</evidence>